<gene>
    <name evidence="2" type="ORF">BDV96DRAFT_607716</name>
</gene>
<reference evidence="2" key="1">
    <citation type="journal article" date="2020" name="Stud. Mycol.">
        <title>101 Dothideomycetes genomes: a test case for predicting lifestyles and emergence of pathogens.</title>
        <authorList>
            <person name="Haridas S."/>
            <person name="Albert R."/>
            <person name="Binder M."/>
            <person name="Bloem J."/>
            <person name="Labutti K."/>
            <person name="Salamov A."/>
            <person name="Andreopoulos B."/>
            <person name="Baker S."/>
            <person name="Barry K."/>
            <person name="Bills G."/>
            <person name="Bluhm B."/>
            <person name="Cannon C."/>
            <person name="Castanera R."/>
            <person name="Culley D."/>
            <person name="Daum C."/>
            <person name="Ezra D."/>
            <person name="Gonzalez J."/>
            <person name="Henrissat B."/>
            <person name="Kuo A."/>
            <person name="Liang C."/>
            <person name="Lipzen A."/>
            <person name="Lutzoni F."/>
            <person name="Magnuson J."/>
            <person name="Mondo S."/>
            <person name="Nolan M."/>
            <person name="Ohm R."/>
            <person name="Pangilinan J."/>
            <person name="Park H.-J."/>
            <person name="Ramirez L."/>
            <person name="Alfaro M."/>
            <person name="Sun H."/>
            <person name="Tritt A."/>
            <person name="Yoshinaga Y."/>
            <person name="Zwiers L.-H."/>
            <person name="Turgeon B."/>
            <person name="Goodwin S."/>
            <person name="Spatafora J."/>
            <person name="Crous P."/>
            <person name="Grigoriev I."/>
        </authorList>
    </citation>
    <scope>NUCLEOTIDE SEQUENCE</scope>
    <source>
        <strain evidence="2">CBS 627.86</strain>
    </source>
</reference>
<organism evidence="2 3">
    <name type="scientific">Lophiotrema nucula</name>
    <dbReference type="NCBI Taxonomy" id="690887"/>
    <lineage>
        <taxon>Eukaryota</taxon>
        <taxon>Fungi</taxon>
        <taxon>Dikarya</taxon>
        <taxon>Ascomycota</taxon>
        <taxon>Pezizomycotina</taxon>
        <taxon>Dothideomycetes</taxon>
        <taxon>Pleosporomycetidae</taxon>
        <taxon>Pleosporales</taxon>
        <taxon>Lophiotremataceae</taxon>
        <taxon>Lophiotrema</taxon>
    </lineage>
</organism>
<protein>
    <submittedName>
        <fullName evidence="2">Uncharacterized protein</fullName>
    </submittedName>
</protein>
<accession>A0A6A5YIM9</accession>
<dbReference type="Proteomes" id="UP000799770">
    <property type="component" value="Unassembled WGS sequence"/>
</dbReference>
<proteinExistence type="predicted"/>
<name>A0A6A5YIM9_9PLEO</name>
<dbReference type="AlphaFoldDB" id="A0A6A5YIM9"/>
<evidence type="ECO:0000313" key="2">
    <source>
        <dbReference type="EMBL" id="KAF2106061.1"/>
    </source>
</evidence>
<feature type="region of interest" description="Disordered" evidence="1">
    <location>
        <begin position="1"/>
        <end position="40"/>
    </location>
</feature>
<feature type="compositionally biased region" description="Low complexity" evidence="1">
    <location>
        <begin position="29"/>
        <end position="40"/>
    </location>
</feature>
<sequence length="210" mass="24085">MGQKVSHPVRTSSTPRSVPGLATARRGFSSDSTTTDPHSTTLTELSEFTDTYNSALHWYKGTAYLYCSGTMEPDDIRRGLAVREHRVVDEMVEFIVGCMDAFGERYTRRWDLTPEGRAARQGIIEEMKCYERWRYLWNSRPNMTDEWKDAAALSLWSMAETVVKRRDTRSEVLQLLELTTSTASSRAPLRSVHDSHARSQRRWHCFGAAK</sequence>
<evidence type="ECO:0000313" key="3">
    <source>
        <dbReference type="Proteomes" id="UP000799770"/>
    </source>
</evidence>
<dbReference type="EMBL" id="ML977367">
    <property type="protein sequence ID" value="KAF2106061.1"/>
    <property type="molecule type" value="Genomic_DNA"/>
</dbReference>
<keyword evidence="3" id="KW-1185">Reference proteome</keyword>
<evidence type="ECO:0000256" key="1">
    <source>
        <dbReference type="SAM" id="MobiDB-lite"/>
    </source>
</evidence>